<dbReference type="Gene3D" id="3.40.630.10">
    <property type="entry name" value="Zn peptidases"/>
    <property type="match status" value="1"/>
</dbReference>
<organism evidence="1 2">
    <name type="scientific">Candidatus Neomicrothrix subdominans</name>
    <dbReference type="NCBI Taxonomy" id="2954438"/>
    <lineage>
        <taxon>Bacteria</taxon>
        <taxon>Bacillati</taxon>
        <taxon>Actinomycetota</taxon>
        <taxon>Acidimicrobiia</taxon>
        <taxon>Acidimicrobiales</taxon>
        <taxon>Microthrixaceae</taxon>
        <taxon>Candidatus Neomicrothrix</taxon>
    </lineage>
</organism>
<dbReference type="Proteomes" id="UP000727993">
    <property type="component" value="Unassembled WGS sequence"/>
</dbReference>
<dbReference type="SUPFAM" id="SSF53187">
    <property type="entry name" value="Zn-dependent exopeptidases"/>
    <property type="match status" value="1"/>
</dbReference>
<dbReference type="InterPro" id="IPR021259">
    <property type="entry name" value="DUF2817"/>
</dbReference>
<dbReference type="CDD" id="cd06233">
    <property type="entry name" value="M14-like"/>
    <property type="match status" value="1"/>
</dbReference>
<evidence type="ECO:0000313" key="1">
    <source>
        <dbReference type="EMBL" id="MBK9297018.1"/>
    </source>
</evidence>
<gene>
    <name evidence="1" type="ORF">IPN02_09315</name>
</gene>
<accession>A0A936NB58</accession>
<comment type="caution">
    <text evidence="1">The sequence shown here is derived from an EMBL/GenBank/DDBJ whole genome shotgun (WGS) entry which is preliminary data.</text>
</comment>
<protein>
    <submittedName>
        <fullName evidence="1">DUF2817 domain-containing protein</fullName>
    </submittedName>
</protein>
<sequence length="358" mass="39480">MALPLLPLTYDEMRARFRLAVHRAGLSIEVHPIDASGPEGQELTVDVAAFGPGDAPNALIVLSGVHGVEAPVASALQCDLVDRLDELSPPDNLRIVLVHGVNPWGMAWWRRANENNVDLNRNWNRDHVDPPVNEGYQLVHPLLCPDTATVPTLEEFREQMMALVTEHGRTWMRDVISVGQFTHADGFYFGGDRTEQSTRILADVVARHAAAAVRSLSVDVHTGHGPHGTHTLLTGARVGTPNDRWIRHRFTADEISGRARSSPEGPRGHLGAGLADVLTDSEHRSVVLEFGTRSTDHQVVTTRLENWVHHHGDRGTPEGVDIIVRNRRNYTPDDPEWATNALDQGRAVLDDALRAFEG</sequence>
<dbReference type="EMBL" id="JADJZA010000006">
    <property type="protein sequence ID" value="MBK9297018.1"/>
    <property type="molecule type" value="Genomic_DNA"/>
</dbReference>
<reference evidence="1 2" key="1">
    <citation type="submission" date="2020-10" db="EMBL/GenBank/DDBJ databases">
        <title>Connecting structure to function with the recovery of over 1000 high-quality activated sludge metagenome-assembled genomes encoding full-length rRNA genes using long-read sequencing.</title>
        <authorList>
            <person name="Singleton C.M."/>
            <person name="Petriglieri F."/>
            <person name="Kristensen J.M."/>
            <person name="Kirkegaard R.H."/>
            <person name="Michaelsen T.Y."/>
            <person name="Andersen M.H."/>
            <person name="Karst S.M."/>
            <person name="Dueholm M.S."/>
            <person name="Nielsen P.H."/>
            <person name="Albertsen M."/>
        </authorList>
    </citation>
    <scope>NUCLEOTIDE SEQUENCE [LARGE SCALE GENOMIC DNA]</scope>
    <source>
        <strain evidence="1">Lyne_18-Q3-R50-59_MAXAC.006</strain>
    </source>
</reference>
<proteinExistence type="predicted"/>
<name>A0A936NB58_9ACTN</name>
<dbReference type="Pfam" id="PF10994">
    <property type="entry name" value="DUF2817"/>
    <property type="match status" value="1"/>
</dbReference>
<evidence type="ECO:0000313" key="2">
    <source>
        <dbReference type="Proteomes" id="UP000727993"/>
    </source>
</evidence>
<dbReference type="AlphaFoldDB" id="A0A936NB58"/>